<dbReference type="AlphaFoldDB" id="A0A401XIK4"/>
<dbReference type="Gene3D" id="1.25.40.10">
    <property type="entry name" value="Tetratricopeptide repeat domain"/>
    <property type="match status" value="1"/>
</dbReference>
<dbReference type="Proteomes" id="UP000286715">
    <property type="component" value="Unassembled WGS sequence"/>
</dbReference>
<dbReference type="Pfam" id="PF13431">
    <property type="entry name" value="TPR_17"/>
    <property type="match status" value="1"/>
</dbReference>
<gene>
    <name evidence="1" type="ORF">JCM31826_03490</name>
</gene>
<evidence type="ECO:0000313" key="1">
    <source>
        <dbReference type="EMBL" id="GCD76867.1"/>
    </source>
</evidence>
<sequence length="298" mass="33720">MKHLNWIIATTILSIFSVAQELPQPSPKAVVQQRVGLTDITIDYSRPSARGRKIFGELVPYSQIWRTGANRITLISFSTEALVEGQKLPAGKYGLLTIPREDRWTVIFNSDTTLWGADGYDQKKDVLRVDVVPFILEGDGNETFTISIDALRDNGATLTLAWENVKVPVNIDVEVDKMAMANIERAIKENQRDWRVFRNSAQYFLTKNIHMDRALEYINRSIELNPDNWYSHYLKGEILARRGNFAEAVNAGNTALKMGNEQAKAAGRPFGYADMIQNSLNEWREKAGINTKTGKKKK</sequence>
<evidence type="ECO:0000313" key="2">
    <source>
        <dbReference type="Proteomes" id="UP000286715"/>
    </source>
</evidence>
<protein>
    <submittedName>
        <fullName evidence="1">Uncharacterized protein</fullName>
    </submittedName>
</protein>
<dbReference type="RefSeq" id="WP_124396933.1">
    <property type="nucleotide sequence ID" value="NZ_BHZE01000002.1"/>
</dbReference>
<keyword evidence="2" id="KW-1185">Reference proteome</keyword>
<dbReference type="OrthoDB" id="187854at2"/>
<dbReference type="InterPro" id="IPR021314">
    <property type="entry name" value="DUF2911"/>
</dbReference>
<comment type="caution">
    <text evidence="1">The sequence shown here is derived from an EMBL/GenBank/DDBJ whole genome shotgun (WGS) entry which is preliminary data.</text>
</comment>
<dbReference type="SUPFAM" id="SSF48452">
    <property type="entry name" value="TPR-like"/>
    <property type="match status" value="1"/>
</dbReference>
<dbReference type="InterPro" id="IPR011990">
    <property type="entry name" value="TPR-like_helical_dom_sf"/>
</dbReference>
<dbReference type="EMBL" id="BHZE01000002">
    <property type="protein sequence ID" value="GCD76867.1"/>
    <property type="molecule type" value="Genomic_DNA"/>
</dbReference>
<reference evidence="1 2" key="1">
    <citation type="submission" date="2018-11" db="EMBL/GenBank/DDBJ databases">
        <title>Schleiferia aggregans sp. nov., a moderately thermophilic heterotrophic bacterium isolated from microbial mats at a terrestrial hot spring.</title>
        <authorList>
            <person name="Iino T."/>
            <person name="Ohkuma M."/>
            <person name="Haruta S."/>
        </authorList>
    </citation>
    <scope>NUCLEOTIDE SEQUENCE [LARGE SCALE GENOMIC DNA]</scope>
    <source>
        <strain evidence="1 2">LA</strain>
    </source>
</reference>
<name>A0A401XIK4_9FLAO</name>
<accession>A0A401XIK4</accession>
<organism evidence="1 2">
    <name type="scientific">Thermaurantimonas aggregans</name>
    <dbReference type="NCBI Taxonomy" id="2173829"/>
    <lineage>
        <taxon>Bacteria</taxon>
        <taxon>Pseudomonadati</taxon>
        <taxon>Bacteroidota</taxon>
        <taxon>Flavobacteriia</taxon>
        <taxon>Flavobacteriales</taxon>
        <taxon>Schleiferiaceae</taxon>
        <taxon>Thermaurantimonas</taxon>
    </lineage>
</organism>
<proteinExistence type="predicted"/>
<dbReference type="Pfam" id="PF11138">
    <property type="entry name" value="DUF2911"/>
    <property type="match status" value="1"/>
</dbReference>